<keyword evidence="28" id="KW-1185">Reference proteome</keyword>
<dbReference type="GO" id="GO:0005737">
    <property type="term" value="C:cytoplasm"/>
    <property type="evidence" value="ECO:0007669"/>
    <property type="project" value="TreeGrafter"/>
</dbReference>
<dbReference type="InterPro" id="IPR004101">
    <property type="entry name" value="Mur_ligase_C"/>
</dbReference>
<dbReference type="SUPFAM" id="SSF53623">
    <property type="entry name" value="MurD-like peptide ligases, catalytic domain"/>
    <property type="match status" value="1"/>
</dbReference>
<dbReference type="PROSITE" id="PS01011">
    <property type="entry name" value="FOLYLPOLYGLU_SYNT_1"/>
    <property type="match status" value="1"/>
</dbReference>
<dbReference type="FunFam" id="3.40.1190.10:FF:000004">
    <property type="entry name" value="Dihydrofolate synthase/folylpolyglutamate synthase"/>
    <property type="match status" value="1"/>
</dbReference>
<keyword evidence="12 23" id="KW-0547">Nucleotide-binding</keyword>
<name>A0AAE6X6T1_9PAST</name>
<dbReference type="AlphaFoldDB" id="A0AAE6X6T1"/>
<evidence type="ECO:0000256" key="6">
    <source>
        <dbReference type="ARBA" id="ARBA00011245"/>
    </source>
</evidence>
<evidence type="ECO:0000256" key="9">
    <source>
        <dbReference type="ARBA" id="ARBA00019357"/>
    </source>
</evidence>
<dbReference type="SUPFAM" id="SSF53244">
    <property type="entry name" value="MurD-like peptide ligases, peptide-binding domain"/>
    <property type="match status" value="1"/>
</dbReference>
<evidence type="ECO:0000256" key="21">
    <source>
        <dbReference type="ARBA" id="ARBA00049035"/>
    </source>
</evidence>
<evidence type="ECO:0000313" key="29">
    <source>
        <dbReference type="Proteomes" id="UP000502287"/>
    </source>
</evidence>
<evidence type="ECO:0000259" key="24">
    <source>
        <dbReference type="Pfam" id="PF02875"/>
    </source>
</evidence>
<dbReference type="GO" id="GO:0046872">
    <property type="term" value="F:metal ion binding"/>
    <property type="evidence" value="ECO:0007669"/>
    <property type="project" value="UniProtKB-KW"/>
</dbReference>
<evidence type="ECO:0000256" key="1">
    <source>
        <dbReference type="ARBA" id="ARBA00001946"/>
    </source>
</evidence>
<comment type="pathway">
    <text evidence="3">Cofactor biosynthesis; tetrahydrofolate biosynthesis; 7,8-dihydrofolate from 2-amino-4-hydroxy-6-hydroxymethyl-7,8-dihydropteridine diphosphate and 4-aminobenzoate: step 2/2.</text>
</comment>
<keyword evidence="10 23" id="KW-0436">Ligase</keyword>
<dbReference type="NCBIfam" id="NF008101">
    <property type="entry name" value="PRK10846.1"/>
    <property type="match status" value="1"/>
</dbReference>
<dbReference type="EMBL" id="RKQT01000001">
    <property type="protein sequence ID" value="RPE96282.1"/>
    <property type="molecule type" value="Genomic_DNA"/>
</dbReference>
<evidence type="ECO:0000256" key="15">
    <source>
        <dbReference type="ARBA" id="ARBA00022909"/>
    </source>
</evidence>
<evidence type="ECO:0000256" key="4">
    <source>
        <dbReference type="ARBA" id="ARBA00005150"/>
    </source>
</evidence>
<dbReference type="InterPro" id="IPR036615">
    <property type="entry name" value="Mur_ligase_C_dom_sf"/>
</dbReference>
<evidence type="ECO:0000256" key="12">
    <source>
        <dbReference type="ARBA" id="ARBA00022741"/>
    </source>
</evidence>
<comment type="function">
    <text evidence="2">Functions in two distinct reactions of the de novo folate biosynthetic pathway. Catalyzes the addition of a glutamate residue to dihydropteroate (7,8-dihydropteroate or H2Pte) to form dihydrofolate (7,8-dihydrofolate monoglutamate or H2Pte-Glu). Also catalyzes successive additions of L-glutamate to tetrahydrofolate or 10-formyltetrahydrofolate or 5,10-methylenetetrahydrofolate, leading to folylpolyglutamate derivatives.</text>
</comment>
<dbReference type="InterPro" id="IPR001645">
    <property type="entry name" value="Folylpolyglutamate_synth"/>
</dbReference>
<evidence type="ECO:0000256" key="18">
    <source>
        <dbReference type="ARBA" id="ARBA00032510"/>
    </source>
</evidence>
<dbReference type="KEGG" id="fcl:A4G17_07455"/>
<evidence type="ECO:0000313" key="27">
    <source>
        <dbReference type="EMBL" id="RPE96282.1"/>
    </source>
</evidence>
<dbReference type="InterPro" id="IPR018109">
    <property type="entry name" value="Folylpolyglutamate_synth_CS"/>
</dbReference>
<evidence type="ECO:0000256" key="5">
    <source>
        <dbReference type="ARBA" id="ARBA00008276"/>
    </source>
</evidence>
<keyword evidence="15" id="KW-0289">Folate biosynthesis</keyword>
<evidence type="ECO:0000256" key="16">
    <source>
        <dbReference type="ARBA" id="ARBA00030048"/>
    </source>
</evidence>
<dbReference type="Proteomes" id="UP000502287">
    <property type="component" value="Chromosome"/>
</dbReference>
<dbReference type="GO" id="GO:0004326">
    <property type="term" value="F:tetrahydrofolylpolyglutamate synthase activity"/>
    <property type="evidence" value="ECO:0007669"/>
    <property type="project" value="UniProtKB-EC"/>
</dbReference>
<dbReference type="RefSeq" id="WP_123956182.1">
    <property type="nucleotide sequence ID" value="NZ_CP015029.1"/>
</dbReference>
<evidence type="ECO:0000256" key="20">
    <source>
        <dbReference type="ARBA" id="ARBA00047808"/>
    </source>
</evidence>
<evidence type="ECO:0000256" key="8">
    <source>
        <dbReference type="ARBA" id="ARBA00013025"/>
    </source>
</evidence>
<evidence type="ECO:0000256" key="17">
    <source>
        <dbReference type="ARBA" id="ARBA00030592"/>
    </source>
</evidence>
<dbReference type="PIRSF" id="PIRSF001563">
    <property type="entry name" value="Folylpolyglu_synth"/>
    <property type="match status" value="1"/>
</dbReference>
<comment type="cofactor">
    <cofactor evidence="1">
        <name>Mg(2+)</name>
        <dbReference type="ChEBI" id="CHEBI:18420"/>
    </cofactor>
</comment>
<keyword evidence="14" id="KW-0460">Magnesium</keyword>
<comment type="catalytic activity">
    <reaction evidence="20">
        <text>10-formyltetrahydrofolyl-(gamma-L-Glu)(n) + L-glutamate + ATP = 10-formyltetrahydrofolyl-(gamma-L-Glu)(n+1) + ADP + phosphate + H(+)</text>
        <dbReference type="Rhea" id="RHEA:51904"/>
        <dbReference type="Rhea" id="RHEA-COMP:13088"/>
        <dbReference type="Rhea" id="RHEA-COMP:14300"/>
        <dbReference type="ChEBI" id="CHEBI:15378"/>
        <dbReference type="ChEBI" id="CHEBI:29985"/>
        <dbReference type="ChEBI" id="CHEBI:30616"/>
        <dbReference type="ChEBI" id="CHEBI:43474"/>
        <dbReference type="ChEBI" id="CHEBI:134413"/>
        <dbReference type="ChEBI" id="CHEBI:456216"/>
        <dbReference type="EC" id="6.3.2.17"/>
    </reaction>
</comment>
<comment type="subunit">
    <text evidence="6">Monomer.</text>
</comment>
<evidence type="ECO:0000256" key="14">
    <source>
        <dbReference type="ARBA" id="ARBA00022842"/>
    </source>
</evidence>
<comment type="catalytic activity">
    <reaction evidence="19">
        <text>(6S)-5,6,7,8-tetrahydrofolyl-(gamma-L-Glu)(n) + L-glutamate + ATP = (6S)-5,6,7,8-tetrahydrofolyl-(gamma-L-Glu)(n+1) + ADP + phosphate + H(+)</text>
        <dbReference type="Rhea" id="RHEA:10580"/>
        <dbReference type="Rhea" id="RHEA-COMP:14738"/>
        <dbReference type="Rhea" id="RHEA-COMP:14740"/>
        <dbReference type="ChEBI" id="CHEBI:15378"/>
        <dbReference type="ChEBI" id="CHEBI:29985"/>
        <dbReference type="ChEBI" id="CHEBI:30616"/>
        <dbReference type="ChEBI" id="CHEBI:43474"/>
        <dbReference type="ChEBI" id="CHEBI:141005"/>
        <dbReference type="ChEBI" id="CHEBI:456216"/>
        <dbReference type="EC" id="6.3.2.17"/>
    </reaction>
</comment>
<dbReference type="EMBL" id="CP015029">
    <property type="protein sequence ID" value="QIM65286.1"/>
    <property type="molecule type" value="Genomic_DNA"/>
</dbReference>
<dbReference type="Pfam" id="PF02875">
    <property type="entry name" value="Mur_ligase_C"/>
    <property type="match status" value="1"/>
</dbReference>
<dbReference type="Gene3D" id="3.90.190.20">
    <property type="entry name" value="Mur ligase, C-terminal domain"/>
    <property type="match status" value="1"/>
</dbReference>
<dbReference type="NCBIfam" id="TIGR01499">
    <property type="entry name" value="folC"/>
    <property type="match status" value="1"/>
</dbReference>
<evidence type="ECO:0000256" key="2">
    <source>
        <dbReference type="ARBA" id="ARBA00002714"/>
    </source>
</evidence>
<dbReference type="PANTHER" id="PTHR11136">
    <property type="entry name" value="FOLYLPOLYGLUTAMATE SYNTHASE-RELATED"/>
    <property type="match status" value="1"/>
</dbReference>
<evidence type="ECO:0000256" key="23">
    <source>
        <dbReference type="PIRNR" id="PIRNR001563"/>
    </source>
</evidence>
<accession>A0AAE6X6T1</accession>
<dbReference type="GO" id="GO:0046656">
    <property type="term" value="P:folic acid biosynthetic process"/>
    <property type="evidence" value="ECO:0007669"/>
    <property type="project" value="UniProtKB-KW"/>
</dbReference>
<organism evidence="26 29">
    <name type="scientific">Frederiksenia canicola</name>
    <dbReference type="NCBI Taxonomy" id="123824"/>
    <lineage>
        <taxon>Bacteria</taxon>
        <taxon>Pseudomonadati</taxon>
        <taxon>Pseudomonadota</taxon>
        <taxon>Gammaproteobacteria</taxon>
        <taxon>Pasteurellales</taxon>
        <taxon>Pasteurellaceae</taxon>
        <taxon>Frederiksenia</taxon>
    </lineage>
</organism>
<comment type="pathway">
    <text evidence="4">Cofactor biosynthesis; tetrahydrofolylpolyglutamate biosynthesis.</text>
</comment>
<dbReference type="Pfam" id="PF08245">
    <property type="entry name" value="Mur_ligase_M"/>
    <property type="match status" value="1"/>
</dbReference>
<evidence type="ECO:0000256" key="13">
    <source>
        <dbReference type="ARBA" id="ARBA00022840"/>
    </source>
</evidence>
<reference evidence="27 28" key="2">
    <citation type="submission" date="2018-11" db="EMBL/GenBank/DDBJ databases">
        <title>Genomic Encyclopedia of Type Strains, Phase IV (KMG-IV): sequencing the most valuable type-strain genomes for metagenomic binning, comparative biology and taxonomic classification.</title>
        <authorList>
            <person name="Goeker M."/>
        </authorList>
    </citation>
    <scope>NUCLEOTIDE SEQUENCE [LARGE SCALE GENOMIC DNA]</scope>
    <source>
        <strain evidence="27 28">DSM 25797</strain>
    </source>
</reference>
<evidence type="ECO:0000259" key="25">
    <source>
        <dbReference type="Pfam" id="PF08245"/>
    </source>
</evidence>
<dbReference type="GO" id="GO:0005524">
    <property type="term" value="F:ATP binding"/>
    <property type="evidence" value="ECO:0007669"/>
    <property type="project" value="UniProtKB-KW"/>
</dbReference>
<comment type="catalytic activity">
    <reaction evidence="21">
        <text>(6R)-5,10-methylenetetrahydrofolyl-(gamma-L-Glu)(n) + L-glutamate + ATP = (6R)-5,10-methylenetetrahydrofolyl-(gamma-L-Glu)(n+1) + ADP + phosphate + H(+)</text>
        <dbReference type="Rhea" id="RHEA:51912"/>
        <dbReference type="Rhea" id="RHEA-COMP:13257"/>
        <dbReference type="Rhea" id="RHEA-COMP:13258"/>
        <dbReference type="ChEBI" id="CHEBI:15378"/>
        <dbReference type="ChEBI" id="CHEBI:29985"/>
        <dbReference type="ChEBI" id="CHEBI:30616"/>
        <dbReference type="ChEBI" id="CHEBI:43474"/>
        <dbReference type="ChEBI" id="CHEBI:136572"/>
        <dbReference type="ChEBI" id="CHEBI:456216"/>
        <dbReference type="EC" id="6.3.2.17"/>
    </reaction>
</comment>
<evidence type="ECO:0000256" key="19">
    <source>
        <dbReference type="ARBA" id="ARBA00047493"/>
    </source>
</evidence>
<gene>
    <name evidence="26" type="ORF">A4G17_07455</name>
    <name evidence="27" type="ORF">EDC49_0671</name>
</gene>
<protein>
    <recommendedName>
        <fullName evidence="9">Dihydrofolate synthase/folylpolyglutamate synthase</fullName>
        <ecNumber evidence="7">6.3.2.12</ecNumber>
        <ecNumber evidence="8">6.3.2.17</ecNumber>
    </recommendedName>
    <alternativeName>
        <fullName evidence="18">Folylpoly-gamma-glutamate synthetase-dihydrofolate synthetase</fullName>
    </alternativeName>
    <alternativeName>
        <fullName evidence="16">Folylpolyglutamate synthetase</fullName>
    </alternativeName>
    <alternativeName>
        <fullName evidence="17">Tetrahydrofolylpolyglutamate synthase</fullName>
    </alternativeName>
</protein>
<evidence type="ECO:0000313" key="26">
    <source>
        <dbReference type="EMBL" id="QIM65286.1"/>
    </source>
</evidence>
<evidence type="ECO:0000256" key="22">
    <source>
        <dbReference type="ARBA" id="ARBA00049161"/>
    </source>
</evidence>
<evidence type="ECO:0000313" key="28">
    <source>
        <dbReference type="Proteomes" id="UP000276901"/>
    </source>
</evidence>
<dbReference type="InterPro" id="IPR036565">
    <property type="entry name" value="Mur-like_cat_sf"/>
</dbReference>
<reference evidence="26 29" key="1">
    <citation type="submission" date="2016-03" db="EMBL/GenBank/DDBJ databases">
        <authorList>
            <person name="Hansen M.J."/>
            <person name="Bojesen A.M."/>
            <person name="Planet P."/>
        </authorList>
    </citation>
    <scope>NUCLEOTIDE SEQUENCE [LARGE SCALE GENOMIC DNA]</scope>
    <source>
        <strain evidence="26 29">HPA 21</strain>
    </source>
</reference>
<feature type="domain" description="Mur ligase C-terminal" evidence="24">
    <location>
        <begin position="301"/>
        <end position="420"/>
    </location>
</feature>
<dbReference type="EC" id="6.3.2.12" evidence="7"/>
<comment type="catalytic activity">
    <reaction evidence="22">
        <text>7,8-dihydropteroate + L-glutamate + ATP = 7,8-dihydrofolate + ADP + phosphate + H(+)</text>
        <dbReference type="Rhea" id="RHEA:23584"/>
        <dbReference type="ChEBI" id="CHEBI:15378"/>
        <dbReference type="ChEBI" id="CHEBI:17839"/>
        <dbReference type="ChEBI" id="CHEBI:29985"/>
        <dbReference type="ChEBI" id="CHEBI:30616"/>
        <dbReference type="ChEBI" id="CHEBI:43474"/>
        <dbReference type="ChEBI" id="CHEBI:57451"/>
        <dbReference type="ChEBI" id="CHEBI:456216"/>
        <dbReference type="EC" id="6.3.2.12"/>
    </reaction>
</comment>
<keyword evidence="11" id="KW-0479">Metal-binding</keyword>
<dbReference type="PANTHER" id="PTHR11136:SF0">
    <property type="entry name" value="DIHYDROFOLATE SYNTHETASE-RELATED"/>
    <property type="match status" value="1"/>
</dbReference>
<dbReference type="PROSITE" id="PS01012">
    <property type="entry name" value="FOLYLPOLYGLU_SYNT_2"/>
    <property type="match status" value="1"/>
</dbReference>
<dbReference type="InterPro" id="IPR013221">
    <property type="entry name" value="Mur_ligase_cen"/>
</dbReference>
<evidence type="ECO:0000256" key="7">
    <source>
        <dbReference type="ARBA" id="ARBA00013023"/>
    </source>
</evidence>
<evidence type="ECO:0000256" key="11">
    <source>
        <dbReference type="ARBA" id="ARBA00022723"/>
    </source>
</evidence>
<evidence type="ECO:0000256" key="3">
    <source>
        <dbReference type="ARBA" id="ARBA00004799"/>
    </source>
</evidence>
<dbReference type="Gene3D" id="3.40.1190.10">
    <property type="entry name" value="Mur-like, catalytic domain"/>
    <property type="match status" value="1"/>
</dbReference>
<dbReference type="GO" id="GO:0008841">
    <property type="term" value="F:dihydrofolate synthase activity"/>
    <property type="evidence" value="ECO:0007669"/>
    <property type="project" value="UniProtKB-EC"/>
</dbReference>
<proteinExistence type="inferred from homology"/>
<comment type="similarity">
    <text evidence="5 23">Belongs to the folylpolyglutamate synthase family.</text>
</comment>
<keyword evidence="13 23" id="KW-0067">ATP-binding</keyword>
<evidence type="ECO:0000256" key="10">
    <source>
        <dbReference type="ARBA" id="ARBA00022598"/>
    </source>
</evidence>
<dbReference type="Proteomes" id="UP000276901">
    <property type="component" value="Unassembled WGS sequence"/>
</dbReference>
<sequence length="436" mass="48255">MTDLIIPKATDSLETWLSYLEKSHFKPIDMGLDRIRAVAETLNLLNPAPYVITVAGTNGKGSTCKLLETVLLGKGLKVGVYSSPHLIHYNERVRVQGKMVSDTDLIQTFDFIEQHKSQSLTYFEFGTLAALDIFRRQQVDVAILEVGLGGRLDATNIVDPNLAVITSIDIDHVEFLGDNREVIGREKAGIFRANIPVVIGEPDCPQSILDYAEELNCQVYRRDVDWQFSLKNDCLLWQTQTENLEFPLPKIPVPNAATAIAVLKILPFEISDELISQGIADAQMTGRFQQLTESDLQNVAGNRPLASVIVDVGHNPHAARYLAERLQAMKSPSQKIYAVFSVLVDKDLSGIVEPLAEVIDEWHCAGLHGFRGQSAEQVSAKLLQVLPTANAQTYEDVPAASQNVFQLATVQDLIIVFGSFHTVADFMLFLQKNGEK</sequence>
<dbReference type="EC" id="6.3.2.17" evidence="8"/>
<feature type="domain" description="Mur ligase central" evidence="25">
    <location>
        <begin position="54"/>
        <end position="219"/>
    </location>
</feature>